<protein>
    <submittedName>
        <fullName evidence="1">Uncharacterized protein</fullName>
    </submittedName>
</protein>
<organism evidence="1 2">
    <name type="scientific">Dillenia turbinata</name>
    <dbReference type="NCBI Taxonomy" id="194707"/>
    <lineage>
        <taxon>Eukaryota</taxon>
        <taxon>Viridiplantae</taxon>
        <taxon>Streptophyta</taxon>
        <taxon>Embryophyta</taxon>
        <taxon>Tracheophyta</taxon>
        <taxon>Spermatophyta</taxon>
        <taxon>Magnoliopsida</taxon>
        <taxon>eudicotyledons</taxon>
        <taxon>Gunneridae</taxon>
        <taxon>Pentapetalae</taxon>
        <taxon>Dilleniales</taxon>
        <taxon>Dilleniaceae</taxon>
        <taxon>Dillenia</taxon>
    </lineage>
</organism>
<sequence length="123" mass="13772">MLIGADGQCDFVLGKVRLDFKSIKWTPVERLDDYPSPDELPEGSKLAFYLPGSVDVNNNNWTDGMRNTHTMSMEWCPDWTATHMAIAQGILHDLPEEKCCNLGLKTLFSVTLKKQNHASSATD</sequence>
<accession>A0AAN8Z002</accession>
<dbReference type="EMBL" id="JBAMMX010000021">
    <property type="protein sequence ID" value="KAK6919262.1"/>
    <property type="molecule type" value="Genomic_DNA"/>
</dbReference>
<evidence type="ECO:0000313" key="1">
    <source>
        <dbReference type="EMBL" id="KAK6919262.1"/>
    </source>
</evidence>
<evidence type="ECO:0000313" key="2">
    <source>
        <dbReference type="Proteomes" id="UP001370490"/>
    </source>
</evidence>
<keyword evidence="2" id="KW-1185">Reference proteome</keyword>
<gene>
    <name evidence="1" type="ORF">RJ641_015166</name>
</gene>
<dbReference type="Proteomes" id="UP001370490">
    <property type="component" value="Unassembled WGS sequence"/>
</dbReference>
<comment type="caution">
    <text evidence="1">The sequence shown here is derived from an EMBL/GenBank/DDBJ whole genome shotgun (WGS) entry which is preliminary data.</text>
</comment>
<name>A0AAN8Z002_9MAGN</name>
<reference evidence="1 2" key="1">
    <citation type="submission" date="2023-12" db="EMBL/GenBank/DDBJ databases">
        <title>A high-quality genome assembly for Dillenia turbinata (Dilleniales).</title>
        <authorList>
            <person name="Chanderbali A."/>
        </authorList>
    </citation>
    <scope>NUCLEOTIDE SEQUENCE [LARGE SCALE GENOMIC DNA]</scope>
    <source>
        <strain evidence="1">LSX21</strain>
        <tissue evidence="1">Leaf</tissue>
    </source>
</reference>
<dbReference type="AlphaFoldDB" id="A0AAN8Z002"/>
<proteinExistence type="predicted"/>